<comment type="caution">
    <text evidence="1">The sequence shown here is derived from an EMBL/GenBank/DDBJ whole genome shotgun (WGS) entry which is preliminary data.</text>
</comment>
<evidence type="ECO:0000313" key="1">
    <source>
        <dbReference type="EMBL" id="KAH7672431.1"/>
    </source>
</evidence>
<dbReference type="Proteomes" id="UP000827976">
    <property type="component" value="Chromosome 9"/>
</dbReference>
<keyword evidence="2" id="KW-1185">Reference proteome</keyword>
<accession>A0ACB7VF91</accession>
<keyword evidence="1" id="KW-0378">Hydrolase</keyword>
<evidence type="ECO:0000313" key="2">
    <source>
        <dbReference type="Proteomes" id="UP000827976"/>
    </source>
</evidence>
<gene>
    <name evidence="1" type="ORF">IHE45_09G054700</name>
</gene>
<organism evidence="1 2">
    <name type="scientific">Dioscorea alata</name>
    <name type="common">Purple yam</name>
    <dbReference type="NCBI Taxonomy" id="55571"/>
    <lineage>
        <taxon>Eukaryota</taxon>
        <taxon>Viridiplantae</taxon>
        <taxon>Streptophyta</taxon>
        <taxon>Embryophyta</taxon>
        <taxon>Tracheophyta</taxon>
        <taxon>Spermatophyta</taxon>
        <taxon>Magnoliopsida</taxon>
        <taxon>Liliopsida</taxon>
        <taxon>Dioscoreales</taxon>
        <taxon>Dioscoreaceae</taxon>
        <taxon>Dioscorea</taxon>
    </lineage>
</organism>
<reference evidence="2" key="1">
    <citation type="journal article" date="2022" name="Nat. Commun.">
        <title>Chromosome evolution and the genetic basis of agronomically important traits in greater yam.</title>
        <authorList>
            <person name="Bredeson J.V."/>
            <person name="Lyons J.B."/>
            <person name="Oniyinde I.O."/>
            <person name="Okereke N.R."/>
            <person name="Kolade O."/>
            <person name="Nnabue I."/>
            <person name="Nwadili C.O."/>
            <person name="Hribova E."/>
            <person name="Parker M."/>
            <person name="Nwogha J."/>
            <person name="Shu S."/>
            <person name="Carlson J."/>
            <person name="Kariba R."/>
            <person name="Muthemba S."/>
            <person name="Knop K."/>
            <person name="Barton G.J."/>
            <person name="Sherwood A.V."/>
            <person name="Lopez-Montes A."/>
            <person name="Asiedu R."/>
            <person name="Jamnadass R."/>
            <person name="Muchugi A."/>
            <person name="Goodstein D."/>
            <person name="Egesi C.N."/>
            <person name="Featherston J."/>
            <person name="Asfaw A."/>
            <person name="Simpson G.G."/>
            <person name="Dolezel J."/>
            <person name="Hendre P.S."/>
            <person name="Van Deynze A."/>
            <person name="Kumar P.L."/>
            <person name="Obidiegwu J.E."/>
            <person name="Bhattacharjee R."/>
            <person name="Rokhsar D.S."/>
        </authorList>
    </citation>
    <scope>NUCLEOTIDE SEQUENCE [LARGE SCALE GENOMIC DNA]</scope>
    <source>
        <strain evidence="2">cv. TDa95/00328</strain>
    </source>
</reference>
<sequence>MIRRLATHTLSIASFVASTSRLTKKIQNPILSNGIGIFAEVQFVFILVHCHFRLITTQVSVTEQNVIKSLEHFVSTANDETVSRKKLYASYIEKLCESGNIADAVLVLRHLRYRNIPVDINSYNIVLATSCKNDQFDVFSEIFKNLLLSRLPPDSTSYDNVAKVLCKASDPDLLKFIREVAEITVNRDPTVMNRIVFVTAESGQITKSTKIFEMMKNLNLKMDTVTFNTVLASLGRAGQVDKMLAEFASMKDLGYTPDAVTYNTLVNCLRRLGRLELCKLFAQEMLDKGFELDLQTYTALIDVLGRAGHVRDAIRMFDELKKLHNPSIYVYRSLISNLKKAGKFDIALELWEEMNSPNSKLIGPKGFKEKKKSKRIR</sequence>
<proteinExistence type="predicted"/>
<dbReference type="EMBL" id="CM037019">
    <property type="protein sequence ID" value="KAH7672431.1"/>
    <property type="molecule type" value="Genomic_DNA"/>
</dbReference>
<name>A0ACB7VF91_DIOAL</name>
<protein>
    <submittedName>
        <fullName evidence="1">P-loop containing nucleoside triphosphate hydrolase protein</fullName>
    </submittedName>
</protein>